<dbReference type="eggNOG" id="COG2091">
    <property type="taxonomic scope" value="Bacteria"/>
</dbReference>
<evidence type="ECO:0000256" key="2">
    <source>
        <dbReference type="ARBA" id="ARBA00022679"/>
    </source>
</evidence>
<dbReference type="Pfam" id="PF01648">
    <property type="entry name" value="ACPS"/>
    <property type="match status" value="1"/>
</dbReference>
<dbReference type="PANTHER" id="PTHR12215">
    <property type="entry name" value="PHOSPHOPANTETHEINE TRANSFERASE"/>
    <property type="match status" value="1"/>
</dbReference>
<dbReference type="OrthoDB" id="9808281at2"/>
<keyword evidence="5" id="KW-1185">Reference proteome</keyword>
<dbReference type="GO" id="GO:0008897">
    <property type="term" value="F:holo-[acyl-carrier-protein] synthase activity"/>
    <property type="evidence" value="ECO:0007669"/>
    <property type="project" value="InterPro"/>
</dbReference>
<dbReference type="GO" id="GO:0019878">
    <property type="term" value="P:lysine biosynthetic process via aminoadipic acid"/>
    <property type="evidence" value="ECO:0007669"/>
    <property type="project" value="TreeGrafter"/>
</dbReference>
<sequence>MPTTESRVSLTLPEPGCIHCWWLPYQRGQARAPLLELLARYLQVTPETIVLEYGAQGRPRLAGPLAGKLDFNWSHSGQHAAIAIACGMQVGIDIESRRRRPRMLELARRYFAPAESDALEQLEPQRQESAFWALWTGKEAVLKATGSGISHGLHRISFLPLLNGCPLETVDGRPATDWQLRRPELDPEYSVAIAWQGVSAEVIIYRMND</sequence>
<evidence type="ECO:0000256" key="1">
    <source>
        <dbReference type="ARBA" id="ARBA00010990"/>
    </source>
</evidence>
<organism evidence="4 5">
    <name type="scientific">Frateuria aurantia (strain ATCC 33424 / DSM 6220 / KCTC 2777 / LMG 1558 / NBRC 3245 / NCIMB 13370)</name>
    <name type="common">Acetobacter aurantius</name>
    <dbReference type="NCBI Taxonomy" id="767434"/>
    <lineage>
        <taxon>Bacteria</taxon>
        <taxon>Pseudomonadati</taxon>
        <taxon>Pseudomonadota</taxon>
        <taxon>Gammaproteobacteria</taxon>
        <taxon>Lysobacterales</taxon>
        <taxon>Rhodanobacteraceae</taxon>
        <taxon>Frateuria</taxon>
    </lineage>
</organism>
<accession>H8KZ31</accession>
<evidence type="ECO:0000259" key="3">
    <source>
        <dbReference type="Pfam" id="PF01648"/>
    </source>
</evidence>
<dbReference type="AlphaFoldDB" id="H8KZ31"/>
<evidence type="ECO:0000313" key="4">
    <source>
        <dbReference type="EMBL" id="AFC84522.1"/>
    </source>
</evidence>
<dbReference type="GO" id="GO:0005829">
    <property type="term" value="C:cytosol"/>
    <property type="evidence" value="ECO:0007669"/>
    <property type="project" value="TreeGrafter"/>
</dbReference>
<dbReference type="KEGG" id="fau:Fraau_0011"/>
<protein>
    <submittedName>
        <fullName evidence="4">Phosphopantetheinyl transferase</fullName>
    </submittedName>
</protein>
<gene>
    <name evidence="4" type="ordered locus">Fraau_0011</name>
</gene>
<dbReference type="HOGENOM" id="CLU_057011_2_4_6"/>
<name>H8KZ31_FRAAD</name>
<dbReference type="GO" id="GO:0000287">
    <property type="term" value="F:magnesium ion binding"/>
    <property type="evidence" value="ECO:0007669"/>
    <property type="project" value="InterPro"/>
</dbReference>
<feature type="domain" description="4'-phosphopantetheinyl transferase" evidence="3">
    <location>
        <begin position="89"/>
        <end position="193"/>
    </location>
</feature>
<keyword evidence="2 4" id="KW-0808">Transferase</keyword>
<dbReference type="Proteomes" id="UP000005234">
    <property type="component" value="Chromosome"/>
</dbReference>
<reference evidence="4" key="1">
    <citation type="submission" date="2012-02" db="EMBL/GenBank/DDBJ databases">
        <title>The complete genome of Frateuria aurantia DSM 6220.</title>
        <authorList>
            <consortium name="US DOE Joint Genome Institute (JGI-PGF)"/>
            <person name="Lucas S."/>
            <person name="Copeland A."/>
            <person name="Lapidus A."/>
            <person name="Glavina del Rio T."/>
            <person name="Dalin E."/>
            <person name="Tice H."/>
            <person name="Bruce D."/>
            <person name="Goodwin L."/>
            <person name="Pitluck S."/>
            <person name="Peters L."/>
            <person name="Ovchinnikova G."/>
            <person name="Teshima H."/>
            <person name="Kyrpides N."/>
            <person name="Mavromatis K."/>
            <person name="Ivanova N."/>
            <person name="Brettin T."/>
            <person name="Detter J.C."/>
            <person name="Han C."/>
            <person name="Larimer F."/>
            <person name="Land M."/>
            <person name="Hauser L."/>
            <person name="Markowitz V."/>
            <person name="Cheng J.-F."/>
            <person name="Hugenholtz P."/>
            <person name="Woyke T."/>
            <person name="Wu D."/>
            <person name="Brambilla E."/>
            <person name="Klenk H.-P."/>
            <person name="Eisen J.A."/>
        </authorList>
    </citation>
    <scope>NUCLEOTIDE SEQUENCE</scope>
    <source>
        <strain evidence="4">DSM 6220</strain>
    </source>
</reference>
<dbReference type="InterPro" id="IPR050559">
    <property type="entry name" value="P-Pant_transferase_sf"/>
</dbReference>
<dbReference type="Gene3D" id="3.90.470.20">
    <property type="entry name" value="4'-phosphopantetheinyl transferase domain"/>
    <property type="match status" value="1"/>
</dbReference>
<proteinExistence type="inferred from homology"/>
<dbReference type="RefSeq" id="WP_014401528.1">
    <property type="nucleotide sequence ID" value="NC_017033.1"/>
</dbReference>
<dbReference type="STRING" id="767434.Fraau_0011"/>
<comment type="similarity">
    <text evidence="1">Belongs to the P-Pant transferase superfamily. Gsp/Sfp/HetI/AcpT family.</text>
</comment>
<evidence type="ECO:0000313" key="5">
    <source>
        <dbReference type="Proteomes" id="UP000005234"/>
    </source>
</evidence>
<dbReference type="SUPFAM" id="SSF56214">
    <property type="entry name" value="4'-phosphopantetheinyl transferase"/>
    <property type="match status" value="2"/>
</dbReference>
<dbReference type="InterPro" id="IPR037143">
    <property type="entry name" value="4-PPantetheinyl_Trfase_dom_sf"/>
</dbReference>
<dbReference type="InterPro" id="IPR008278">
    <property type="entry name" value="4-PPantetheinyl_Trfase_dom"/>
</dbReference>
<dbReference type="PANTHER" id="PTHR12215:SF10">
    <property type="entry name" value="L-AMINOADIPATE-SEMIALDEHYDE DEHYDROGENASE-PHOSPHOPANTETHEINYL TRANSFERASE"/>
    <property type="match status" value="1"/>
</dbReference>
<dbReference type="EMBL" id="CP003350">
    <property type="protein sequence ID" value="AFC84522.1"/>
    <property type="molecule type" value="Genomic_DNA"/>
</dbReference>